<keyword evidence="8" id="KW-0479">Metal-binding</keyword>
<dbReference type="InterPro" id="IPR058240">
    <property type="entry name" value="rSAM_sf"/>
</dbReference>
<keyword evidence="10" id="KW-0411">Iron-sulfur</keyword>
<dbReference type="PANTHER" id="PTHR30544">
    <property type="entry name" value="23S RRNA METHYLTRANSFERASE"/>
    <property type="match status" value="1"/>
</dbReference>
<accession>A0A0G4F7C0</accession>
<dbReference type="SFLD" id="SFLDF00275">
    <property type="entry name" value="adenosine_C2_methyltransferase"/>
    <property type="match status" value="1"/>
</dbReference>
<evidence type="ECO:0000256" key="2">
    <source>
        <dbReference type="ARBA" id="ARBA00004496"/>
    </source>
</evidence>
<dbReference type="GO" id="GO:0051539">
    <property type="term" value="F:4 iron, 4 sulfur cluster binding"/>
    <property type="evidence" value="ECO:0007669"/>
    <property type="project" value="UniProtKB-KW"/>
</dbReference>
<dbReference type="PROSITE" id="PS51918">
    <property type="entry name" value="RADICAL_SAM"/>
    <property type="match status" value="1"/>
</dbReference>
<comment type="subcellular location">
    <subcellularLocation>
        <location evidence="2">Cytoplasm</location>
    </subcellularLocation>
</comment>
<dbReference type="CDD" id="cd01335">
    <property type="entry name" value="Radical_SAM"/>
    <property type="match status" value="1"/>
</dbReference>
<keyword evidence="13" id="KW-1185">Reference proteome</keyword>
<dbReference type="InterPro" id="IPR007197">
    <property type="entry name" value="rSAM"/>
</dbReference>
<dbReference type="SFLD" id="SFLDS00029">
    <property type="entry name" value="Radical_SAM"/>
    <property type="match status" value="1"/>
</dbReference>
<evidence type="ECO:0000313" key="12">
    <source>
        <dbReference type="EMBL" id="CEM07912.1"/>
    </source>
</evidence>
<dbReference type="AlphaFoldDB" id="A0A0G4F7C0"/>
<evidence type="ECO:0000256" key="3">
    <source>
        <dbReference type="ARBA" id="ARBA00022485"/>
    </source>
</evidence>
<feature type="domain" description="Radical SAM core" evidence="11">
    <location>
        <begin position="124"/>
        <end position="350"/>
    </location>
</feature>
<reference evidence="12 13" key="1">
    <citation type="submission" date="2014-11" db="EMBL/GenBank/DDBJ databases">
        <authorList>
            <person name="Zhu J."/>
            <person name="Qi W."/>
            <person name="Song R."/>
        </authorList>
    </citation>
    <scope>NUCLEOTIDE SEQUENCE [LARGE SCALE GENOMIC DNA]</scope>
</reference>
<proteinExistence type="predicted"/>
<dbReference type="GO" id="GO:0070475">
    <property type="term" value="P:rRNA base methylation"/>
    <property type="evidence" value="ECO:0007669"/>
    <property type="project" value="TreeGrafter"/>
</dbReference>
<dbReference type="SUPFAM" id="SSF102114">
    <property type="entry name" value="Radical SAM enzymes"/>
    <property type="match status" value="1"/>
</dbReference>
<dbReference type="Gene3D" id="1.10.150.530">
    <property type="match status" value="1"/>
</dbReference>
<evidence type="ECO:0000256" key="8">
    <source>
        <dbReference type="ARBA" id="ARBA00022723"/>
    </source>
</evidence>
<dbReference type="GO" id="GO:0046872">
    <property type="term" value="F:metal ion binding"/>
    <property type="evidence" value="ECO:0007669"/>
    <property type="project" value="UniProtKB-KW"/>
</dbReference>
<dbReference type="SFLD" id="SFLDG01062">
    <property type="entry name" value="methyltransferase_(Class_A)"/>
    <property type="match status" value="1"/>
</dbReference>
<dbReference type="InterPro" id="IPR040072">
    <property type="entry name" value="Methyltransferase_A"/>
</dbReference>
<dbReference type="FunCoup" id="A0A0G4F7C0">
    <property type="interactions" value="14"/>
</dbReference>
<dbReference type="OrthoDB" id="538249at2759"/>
<evidence type="ECO:0000256" key="6">
    <source>
        <dbReference type="ARBA" id="ARBA00022679"/>
    </source>
</evidence>
<organism evidence="12 13">
    <name type="scientific">Vitrella brassicaformis (strain CCMP3155)</name>
    <dbReference type="NCBI Taxonomy" id="1169540"/>
    <lineage>
        <taxon>Eukaryota</taxon>
        <taxon>Sar</taxon>
        <taxon>Alveolata</taxon>
        <taxon>Colpodellida</taxon>
        <taxon>Vitrellaceae</taxon>
        <taxon>Vitrella</taxon>
    </lineage>
</organism>
<keyword evidence="5" id="KW-0489">Methyltransferase</keyword>
<dbReference type="InterPro" id="IPR013785">
    <property type="entry name" value="Aldolase_TIM"/>
</dbReference>
<dbReference type="STRING" id="1169540.A0A0G4F7C0"/>
<dbReference type="Gene3D" id="3.20.20.70">
    <property type="entry name" value="Aldolase class I"/>
    <property type="match status" value="1"/>
</dbReference>
<dbReference type="PIRSF" id="PIRSF006004">
    <property type="entry name" value="CHP00048"/>
    <property type="match status" value="1"/>
</dbReference>
<sequence length="377" mass="42742">MGFTLTFHLLGLSPTQKHHSLITEAPAMALQCSPRLRQVAEVVDQLGFEAYRTRQILELAYKSHYSDFMHMKVLPRKLRYALTSHFSGPFLSLKPVKEVKGDFAHKVLFECRDGVRIEAVSLDFHSHRSLCISSQAGCAFSCSFCATGKIGLKRQLTADEITDQVLYFMHLGQKVDTVSFMGMGEPLANPKVFDALKLLTDPDVFNFSSRRLNVSTIGILPGIEKLTREHPQVNLVFSLHSPFPEERNVLVPTNRIYPFQDSFALLDRRIEKTGRRIWIAYLMLKGRTDTHEHADSLVQLIKERPFNVQHLYHVNLLPYNTARGVDGGFERLEENAVEKFARTLSQKGISWSYRNSFGAAIDAACGQLHGMYEAKPK</sequence>
<evidence type="ECO:0000259" key="11">
    <source>
        <dbReference type="PROSITE" id="PS51918"/>
    </source>
</evidence>
<keyword evidence="4" id="KW-0963">Cytoplasm</keyword>
<dbReference type="OMA" id="GTIKWAM"/>
<dbReference type="GO" id="GO:0005737">
    <property type="term" value="C:cytoplasm"/>
    <property type="evidence" value="ECO:0007669"/>
    <property type="project" value="UniProtKB-SubCell"/>
</dbReference>
<name>A0A0G4F7C0_VITBC</name>
<evidence type="ECO:0000256" key="1">
    <source>
        <dbReference type="ARBA" id="ARBA00001966"/>
    </source>
</evidence>
<protein>
    <recommendedName>
        <fullName evidence="11">Radical SAM core domain-containing protein</fullName>
    </recommendedName>
</protein>
<keyword evidence="9" id="KW-0408">Iron</keyword>
<evidence type="ECO:0000256" key="10">
    <source>
        <dbReference type="ARBA" id="ARBA00023014"/>
    </source>
</evidence>
<comment type="cofactor">
    <cofactor evidence="1">
        <name>[4Fe-4S] cluster</name>
        <dbReference type="ChEBI" id="CHEBI:49883"/>
    </cofactor>
</comment>
<dbReference type="GO" id="GO:0030488">
    <property type="term" value="P:tRNA methylation"/>
    <property type="evidence" value="ECO:0007669"/>
    <property type="project" value="TreeGrafter"/>
</dbReference>
<dbReference type="Proteomes" id="UP000041254">
    <property type="component" value="Unassembled WGS sequence"/>
</dbReference>
<dbReference type="InterPro" id="IPR004383">
    <property type="entry name" value="rRNA_lsu_MTrfase_RlmN/Cfr"/>
</dbReference>
<gene>
    <name evidence="12" type="ORF">Vbra_2516</name>
</gene>
<evidence type="ECO:0000256" key="5">
    <source>
        <dbReference type="ARBA" id="ARBA00022603"/>
    </source>
</evidence>
<keyword evidence="7" id="KW-0949">S-adenosyl-L-methionine</keyword>
<evidence type="ECO:0000256" key="9">
    <source>
        <dbReference type="ARBA" id="ARBA00023004"/>
    </source>
</evidence>
<evidence type="ECO:0000256" key="4">
    <source>
        <dbReference type="ARBA" id="ARBA00022490"/>
    </source>
</evidence>
<dbReference type="VEuPathDB" id="CryptoDB:Vbra_2516"/>
<dbReference type="GO" id="GO:0008173">
    <property type="term" value="F:RNA methyltransferase activity"/>
    <property type="evidence" value="ECO:0007669"/>
    <property type="project" value="InterPro"/>
</dbReference>
<evidence type="ECO:0000313" key="13">
    <source>
        <dbReference type="Proteomes" id="UP000041254"/>
    </source>
</evidence>
<dbReference type="PhylomeDB" id="A0A0G4F7C0"/>
<keyword evidence="3" id="KW-0004">4Fe-4S</keyword>
<dbReference type="Pfam" id="PF04055">
    <property type="entry name" value="Radical_SAM"/>
    <property type="match status" value="1"/>
</dbReference>
<dbReference type="PANTHER" id="PTHR30544:SF5">
    <property type="entry name" value="RADICAL SAM CORE DOMAIN-CONTAINING PROTEIN"/>
    <property type="match status" value="1"/>
</dbReference>
<dbReference type="EMBL" id="CDMY01000380">
    <property type="protein sequence ID" value="CEM07912.1"/>
    <property type="molecule type" value="Genomic_DNA"/>
</dbReference>
<dbReference type="InParanoid" id="A0A0G4F7C0"/>
<evidence type="ECO:0000256" key="7">
    <source>
        <dbReference type="ARBA" id="ARBA00022691"/>
    </source>
</evidence>
<keyword evidence="6" id="KW-0808">Transferase</keyword>